<sequence length="234" mass="26443">MKSQLKHQLNSTVHVRKSLFSTVKDKVELEVSGVVYEAPLTRIAKVLKWTAIASVAGIIGLFPVFFTIESKLPLVARAALFTTTFAMMATSLIAVTWAFKPYVTRIRVLQQRLLTNVGANPIERMAEGVNINITPKSLLLMDTMDFFGRKVTHVTRVESLQKLENVFFRTFKTTSQTTLDSHEAESLRNKEEIGLETKDKVVSSNANDYYFVHLDLGLTSEFERILKIVENKES</sequence>
<keyword evidence="1" id="KW-0812">Transmembrane</keyword>
<dbReference type="OrthoDB" id="5386199at2759"/>
<evidence type="ECO:0000313" key="4">
    <source>
        <dbReference type="Proteomes" id="UP000188320"/>
    </source>
</evidence>
<organism evidence="2 4">
    <name type="scientific">Zancudomyces culisetae</name>
    <name type="common">Gut fungus</name>
    <name type="synonym">Smittium culisetae</name>
    <dbReference type="NCBI Taxonomy" id="1213189"/>
    <lineage>
        <taxon>Eukaryota</taxon>
        <taxon>Fungi</taxon>
        <taxon>Fungi incertae sedis</taxon>
        <taxon>Zoopagomycota</taxon>
        <taxon>Kickxellomycotina</taxon>
        <taxon>Harpellomycetes</taxon>
        <taxon>Harpellales</taxon>
        <taxon>Legeriomycetaceae</taxon>
        <taxon>Zancudomyces</taxon>
    </lineage>
</organism>
<keyword evidence="1" id="KW-1133">Transmembrane helix</keyword>
<evidence type="ECO:0000256" key="1">
    <source>
        <dbReference type="SAM" id="Phobius"/>
    </source>
</evidence>
<gene>
    <name evidence="3" type="ORF">AX774_g1903</name>
    <name evidence="2" type="ORF">AX774_g7932</name>
</gene>
<feature type="transmembrane region" description="Helical" evidence="1">
    <location>
        <begin position="46"/>
        <end position="68"/>
    </location>
</feature>
<protein>
    <recommendedName>
        <fullName evidence="5">Transmembrane protein</fullName>
    </recommendedName>
</protein>
<evidence type="ECO:0000313" key="2">
    <source>
        <dbReference type="EMBL" id="OMH78674.1"/>
    </source>
</evidence>
<evidence type="ECO:0000313" key="3">
    <source>
        <dbReference type="EMBL" id="OMH84574.1"/>
    </source>
</evidence>
<dbReference type="EMBL" id="LSSK01000177">
    <property type="protein sequence ID" value="OMH84574.1"/>
    <property type="molecule type" value="Genomic_DNA"/>
</dbReference>
<reference evidence="2" key="2">
    <citation type="submission" date="2017-01" db="EMBL/GenBank/DDBJ databases">
        <authorList>
            <person name="Mah S.A."/>
            <person name="Swanson W.J."/>
            <person name="Moy G.W."/>
            <person name="Vacquier V.D."/>
        </authorList>
    </citation>
    <scope>NUCLEOTIDE SEQUENCE [LARGE SCALE GENOMIC DNA]</scope>
    <source>
        <strain evidence="2">COL-18-3</strain>
    </source>
</reference>
<comment type="caution">
    <text evidence="2">The sequence shown here is derived from an EMBL/GenBank/DDBJ whole genome shotgun (WGS) entry which is preliminary data.</text>
</comment>
<dbReference type="Proteomes" id="UP000188320">
    <property type="component" value="Unassembled WGS sequence"/>
</dbReference>
<accession>A0A1R1PCI1</accession>
<keyword evidence="4" id="KW-1185">Reference proteome</keyword>
<evidence type="ECO:0008006" key="5">
    <source>
        <dbReference type="Google" id="ProtNLM"/>
    </source>
</evidence>
<dbReference type="EMBL" id="LSSK01001862">
    <property type="protein sequence ID" value="OMH78674.1"/>
    <property type="molecule type" value="Genomic_DNA"/>
</dbReference>
<feature type="transmembrane region" description="Helical" evidence="1">
    <location>
        <begin position="74"/>
        <end position="99"/>
    </location>
</feature>
<keyword evidence="1" id="KW-0472">Membrane</keyword>
<reference evidence="4" key="1">
    <citation type="submission" date="2017-01" db="EMBL/GenBank/DDBJ databases">
        <authorList>
            <person name="Wang Y."/>
            <person name="White M."/>
            <person name="Kvist S."/>
            <person name="Moncalvo J.-M."/>
        </authorList>
    </citation>
    <scope>NUCLEOTIDE SEQUENCE [LARGE SCALE GENOMIC DNA]</scope>
    <source>
        <strain evidence="4">COL-18-3</strain>
    </source>
</reference>
<dbReference type="AlphaFoldDB" id="A0A1R1PCI1"/>
<name>A0A1R1PCI1_ZANCU</name>
<proteinExistence type="predicted"/>